<evidence type="ECO:0008006" key="4">
    <source>
        <dbReference type="Google" id="ProtNLM"/>
    </source>
</evidence>
<dbReference type="PANTHER" id="PTHR47718">
    <property type="entry name" value="OS01G0519700 PROTEIN"/>
    <property type="match status" value="1"/>
</dbReference>
<dbReference type="PANTHER" id="PTHR47718:SF13">
    <property type="entry name" value="OS09G0290500 PROTEIN"/>
    <property type="match status" value="1"/>
</dbReference>
<reference evidence="2 3" key="1">
    <citation type="submission" date="2024-04" db="EMBL/GenBank/DDBJ databases">
        <title>genome sequences of Mucor flavus KT1a and Helicostylum pulchrum KT1b strains isolated from the surface of a dry-aged beef.</title>
        <authorList>
            <person name="Toyotome T."/>
            <person name="Hosono M."/>
            <person name="Torimaru M."/>
            <person name="Fukuda K."/>
            <person name="Mikami N."/>
        </authorList>
    </citation>
    <scope>NUCLEOTIDE SEQUENCE [LARGE SCALE GENOMIC DNA]</scope>
    <source>
        <strain evidence="2 3">KT1a</strain>
    </source>
</reference>
<comment type="caution">
    <text evidence="2">The sequence shown here is derived from an EMBL/GenBank/DDBJ whole genome shotgun (WGS) entry which is preliminary data.</text>
</comment>
<dbReference type="Proteomes" id="UP001473302">
    <property type="component" value="Unassembled WGS sequence"/>
</dbReference>
<feature type="region of interest" description="Disordered" evidence="1">
    <location>
        <begin position="254"/>
        <end position="273"/>
    </location>
</feature>
<accession>A0ABP9YY55</accession>
<evidence type="ECO:0000313" key="2">
    <source>
        <dbReference type="EMBL" id="GAA5811797.1"/>
    </source>
</evidence>
<proteinExistence type="predicted"/>
<organism evidence="2 3">
    <name type="scientific">Mucor flavus</name>
    <dbReference type="NCBI Taxonomy" id="439312"/>
    <lineage>
        <taxon>Eukaryota</taxon>
        <taxon>Fungi</taxon>
        <taxon>Fungi incertae sedis</taxon>
        <taxon>Mucoromycota</taxon>
        <taxon>Mucoromycotina</taxon>
        <taxon>Mucoromycetes</taxon>
        <taxon>Mucorales</taxon>
        <taxon>Mucorineae</taxon>
        <taxon>Mucoraceae</taxon>
        <taxon>Mucor</taxon>
    </lineage>
</organism>
<keyword evidence="3" id="KW-1185">Reference proteome</keyword>
<evidence type="ECO:0000313" key="3">
    <source>
        <dbReference type="Proteomes" id="UP001473302"/>
    </source>
</evidence>
<gene>
    <name evidence="2" type="ORF">MFLAVUS_005242</name>
</gene>
<protein>
    <recommendedName>
        <fullName evidence="4">FAR1 domain-containing protein</fullName>
    </recommendedName>
</protein>
<sequence>MLKMNVQENISPNVNTQTSVTDTENKKEEANIVILAECIKKTISDFNQQTLKDVNSQPLIPTPAENKDEPVSTTVNKDTAELIETSSLILSEFYERFSAGKTFQTLEELRRSTFEYGRKHNVALTTSKSDKTKVYLICKHGGHYRKNVNQKRPDTKLIKTRIRKSQKNGCCCLIYARCYKGSFWTIRKSIGEHNHPISEDPRAYAMYRSLEAEQLSMVHQLLEKNIGISSIVKSLTANGVNNIVAKDIENIQQDLKRKEAAKNKPTESSRTKK</sequence>
<name>A0ABP9YY55_9FUNG</name>
<evidence type="ECO:0000256" key="1">
    <source>
        <dbReference type="SAM" id="MobiDB-lite"/>
    </source>
</evidence>
<dbReference type="EMBL" id="BAABUK010000011">
    <property type="protein sequence ID" value="GAA5811797.1"/>
    <property type="molecule type" value="Genomic_DNA"/>
</dbReference>